<name>A0ABX8R484_9ACTN</name>
<dbReference type="CDD" id="cd12913">
    <property type="entry name" value="PDC1_MCP_like"/>
    <property type="match status" value="1"/>
</dbReference>
<dbReference type="Proteomes" id="UP001049518">
    <property type="component" value="Chromosome"/>
</dbReference>
<reference evidence="1" key="1">
    <citation type="submission" date="2020-07" db="EMBL/GenBank/DDBJ databases">
        <authorList>
            <person name="Tarantini F.S."/>
            <person name="Hong K.W."/>
            <person name="Chan K.G."/>
        </authorList>
    </citation>
    <scope>NUCLEOTIDE SEQUENCE</scope>
    <source>
        <strain evidence="1">32-07</strain>
    </source>
</reference>
<sequence>MPSEPPAIGAAAARVHATLDGVFATVERVRDASARCLAGARATGREPVAGDLAALRPLLSAHLGALVSGTGFIAAPGMLADAAWYLEWWQTGPSGDPARFLPDLDPENSALYDYTGWEWFTGPAGGAERTVCGPYVDYFCSDGYVLTLSAPVRVGGVFAGVAAADVYARTFENAIVPALREIPAPAFVVNAPGRVMASNTASWTPGAAYRGGRGFETRPCGDLPLSVVTAGQSASARPRAKATSRSCWE</sequence>
<dbReference type="RefSeq" id="WP_231331200.1">
    <property type="nucleotide sequence ID" value="NZ_CP059572.1"/>
</dbReference>
<keyword evidence="2" id="KW-1185">Reference proteome</keyword>
<dbReference type="EMBL" id="CP059572">
    <property type="protein sequence ID" value="QXJ25264.1"/>
    <property type="molecule type" value="Genomic_DNA"/>
</dbReference>
<proteinExistence type="predicted"/>
<dbReference type="Gene3D" id="3.30.450.20">
    <property type="entry name" value="PAS domain"/>
    <property type="match status" value="1"/>
</dbReference>
<evidence type="ECO:0000313" key="2">
    <source>
        <dbReference type="Proteomes" id="UP001049518"/>
    </source>
</evidence>
<accession>A0ABX8R484</accession>
<protein>
    <recommendedName>
        <fullName evidence="3">Cache domain-containing protein</fullName>
    </recommendedName>
</protein>
<organism evidence="1 2">
    <name type="scientific">Actinomadura graeca</name>
    <dbReference type="NCBI Taxonomy" id="2750812"/>
    <lineage>
        <taxon>Bacteria</taxon>
        <taxon>Bacillati</taxon>
        <taxon>Actinomycetota</taxon>
        <taxon>Actinomycetes</taxon>
        <taxon>Streptosporangiales</taxon>
        <taxon>Thermomonosporaceae</taxon>
        <taxon>Actinomadura</taxon>
    </lineage>
</organism>
<evidence type="ECO:0000313" key="1">
    <source>
        <dbReference type="EMBL" id="QXJ25264.1"/>
    </source>
</evidence>
<gene>
    <name evidence="1" type="ORF">AGRA3207_006736</name>
</gene>
<evidence type="ECO:0008006" key="3">
    <source>
        <dbReference type="Google" id="ProtNLM"/>
    </source>
</evidence>